<dbReference type="AlphaFoldDB" id="A0A8T1TS37"/>
<proteinExistence type="predicted"/>
<sequence length="148" mass="16789">MDYATEWGYVELYAASGTGDALTRAIEGYHDDVATYLLEVCRIQWDLKSAYEKAIEGQRPELVERIYPLCSQYVQTERVPNTLRAAQTHKANQTASYDRICNVTGTEAQKTQVLLDHDCSIETSLTTKNTASAFTTKQNSRNIFYFQV</sequence>
<comment type="caution">
    <text evidence="1">The sequence shown here is derived from an EMBL/GenBank/DDBJ whole genome shotgun (WGS) entry which is preliminary data.</text>
</comment>
<dbReference type="OrthoDB" id="103403at2759"/>
<feature type="non-terminal residue" evidence="1">
    <location>
        <position position="148"/>
    </location>
</feature>
<evidence type="ECO:0000313" key="1">
    <source>
        <dbReference type="EMBL" id="KAG6945707.1"/>
    </source>
</evidence>
<protein>
    <submittedName>
        <fullName evidence="1">Uncharacterized protein</fullName>
    </submittedName>
</protein>
<reference evidence="1" key="1">
    <citation type="submission" date="2021-01" db="EMBL/GenBank/DDBJ databases">
        <title>Phytophthora aleatoria, a newly-described species from Pinus radiata is distinct from Phytophthora cactorum isolates based on comparative genomics.</title>
        <authorList>
            <person name="Mcdougal R."/>
            <person name="Panda P."/>
            <person name="Williams N."/>
            <person name="Studholme D.J."/>
        </authorList>
    </citation>
    <scope>NUCLEOTIDE SEQUENCE</scope>
    <source>
        <strain evidence="1">NZFS 3830</strain>
    </source>
</reference>
<gene>
    <name evidence="1" type="ORF">JG687_00017124</name>
</gene>
<dbReference type="EMBL" id="JAENGZ010001903">
    <property type="protein sequence ID" value="KAG6945707.1"/>
    <property type="molecule type" value="Genomic_DNA"/>
</dbReference>
<evidence type="ECO:0000313" key="2">
    <source>
        <dbReference type="Proteomes" id="UP000688947"/>
    </source>
</evidence>
<name>A0A8T1TS37_9STRA</name>
<dbReference type="Proteomes" id="UP000688947">
    <property type="component" value="Unassembled WGS sequence"/>
</dbReference>
<organism evidence="1 2">
    <name type="scientific">Phytophthora cactorum</name>
    <dbReference type="NCBI Taxonomy" id="29920"/>
    <lineage>
        <taxon>Eukaryota</taxon>
        <taxon>Sar</taxon>
        <taxon>Stramenopiles</taxon>
        <taxon>Oomycota</taxon>
        <taxon>Peronosporomycetes</taxon>
        <taxon>Peronosporales</taxon>
        <taxon>Peronosporaceae</taxon>
        <taxon>Phytophthora</taxon>
    </lineage>
</organism>
<accession>A0A8T1TS37</accession>